<dbReference type="Pfam" id="PF22600">
    <property type="entry name" value="MTPAP-like_central"/>
    <property type="match status" value="1"/>
</dbReference>
<evidence type="ECO:0000313" key="2">
    <source>
        <dbReference type="EMBL" id="CAE7215544.1"/>
    </source>
</evidence>
<dbReference type="PANTHER" id="PTHR12271">
    <property type="entry name" value="POLY A POLYMERASE CID PAP -RELATED"/>
    <property type="match status" value="1"/>
</dbReference>
<dbReference type="GO" id="GO:0016779">
    <property type="term" value="F:nucleotidyltransferase activity"/>
    <property type="evidence" value="ECO:0007669"/>
    <property type="project" value="TreeGrafter"/>
</dbReference>
<reference evidence="2" key="1">
    <citation type="submission" date="2021-02" db="EMBL/GenBank/DDBJ databases">
        <authorList>
            <person name="Dougan E. K."/>
            <person name="Rhodes N."/>
            <person name="Thang M."/>
            <person name="Chan C."/>
        </authorList>
    </citation>
    <scope>NUCLEOTIDE SEQUENCE</scope>
</reference>
<feature type="domain" description="Poly(A) RNA polymerase mitochondrial-like central palm" evidence="1">
    <location>
        <begin position="2"/>
        <end position="78"/>
    </location>
</feature>
<keyword evidence="3" id="KW-1185">Reference proteome</keyword>
<dbReference type="GO" id="GO:0031123">
    <property type="term" value="P:RNA 3'-end processing"/>
    <property type="evidence" value="ECO:0007669"/>
    <property type="project" value="TreeGrafter"/>
</dbReference>
<dbReference type="InterPro" id="IPR043519">
    <property type="entry name" value="NT_sf"/>
</dbReference>
<dbReference type="SUPFAM" id="SSF81631">
    <property type="entry name" value="PAP/OAS1 substrate-binding domain"/>
    <property type="match status" value="1"/>
</dbReference>
<dbReference type="Proteomes" id="UP000604046">
    <property type="component" value="Unassembled WGS sequence"/>
</dbReference>
<sequence>MKGSDVDACLVIPRCARKQSWLTKLRLVQSLVISERMGSVELVRGARVPVAKIRNSEGDDLCDVSINNVAALENSRFVGVMSSFDARVPRLGRFIKHWASQRRINNRSEGTLSTYTLILQLFYSLQLRDPPVLPRVTCMLCPDLLLGGIRWLRRRNT</sequence>
<name>A0A812K2P6_9DINO</name>
<dbReference type="AlphaFoldDB" id="A0A812K2P6"/>
<dbReference type="SUPFAM" id="SSF81301">
    <property type="entry name" value="Nucleotidyltransferase"/>
    <property type="match status" value="1"/>
</dbReference>
<accession>A0A812K2P6</accession>
<organism evidence="2 3">
    <name type="scientific">Symbiodinium natans</name>
    <dbReference type="NCBI Taxonomy" id="878477"/>
    <lineage>
        <taxon>Eukaryota</taxon>
        <taxon>Sar</taxon>
        <taxon>Alveolata</taxon>
        <taxon>Dinophyceae</taxon>
        <taxon>Suessiales</taxon>
        <taxon>Symbiodiniaceae</taxon>
        <taxon>Symbiodinium</taxon>
    </lineage>
</organism>
<dbReference type="Gene3D" id="1.10.1410.10">
    <property type="match status" value="1"/>
</dbReference>
<dbReference type="InterPro" id="IPR054708">
    <property type="entry name" value="MTPAP-like_central"/>
</dbReference>
<dbReference type="OrthoDB" id="2274644at2759"/>
<gene>
    <name evidence="2" type="primary">URT1</name>
    <name evidence="2" type="ORF">SNAT2548_LOCUS7558</name>
</gene>
<evidence type="ECO:0000259" key="1">
    <source>
        <dbReference type="Pfam" id="PF22600"/>
    </source>
</evidence>
<proteinExistence type="predicted"/>
<protein>
    <submittedName>
        <fullName evidence="2">URT1 protein</fullName>
    </submittedName>
</protein>
<comment type="caution">
    <text evidence="2">The sequence shown here is derived from an EMBL/GenBank/DDBJ whole genome shotgun (WGS) entry which is preliminary data.</text>
</comment>
<dbReference type="Gene3D" id="3.30.460.10">
    <property type="entry name" value="Beta Polymerase, domain 2"/>
    <property type="match status" value="1"/>
</dbReference>
<evidence type="ECO:0000313" key="3">
    <source>
        <dbReference type="Proteomes" id="UP000604046"/>
    </source>
</evidence>
<dbReference type="EMBL" id="CAJNDS010000525">
    <property type="protein sequence ID" value="CAE7215544.1"/>
    <property type="molecule type" value="Genomic_DNA"/>
</dbReference>
<dbReference type="PANTHER" id="PTHR12271:SF40">
    <property type="entry name" value="POLY(A) RNA POLYMERASE GLD2"/>
    <property type="match status" value="1"/>
</dbReference>